<dbReference type="EMBL" id="CP061336">
    <property type="protein sequence ID" value="QNU65737.1"/>
    <property type="molecule type" value="Genomic_DNA"/>
</dbReference>
<dbReference type="InterPro" id="IPR004038">
    <property type="entry name" value="Ribosomal_eL8/eL30/eS12/Gad45"/>
</dbReference>
<accession>A0A4U7JFT4</accession>
<dbReference type="Proteomes" id="UP000306409">
    <property type="component" value="Chromosome"/>
</dbReference>
<reference evidence="2 3" key="1">
    <citation type="submission" date="2020-09" db="EMBL/GenBank/DDBJ databases">
        <title>Characterization and genome sequencing of Ruminiclostridium sp. nov. MA18.</title>
        <authorList>
            <person name="Rettenmaier R."/>
            <person name="Kowollik M.-L."/>
            <person name="Liebl W."/>
            <person name="Zverlov V."/>
        </authorList>
    </citation>
    <scope>NUCLEOTIDE SEQUENCE [LARGE SCALE GENOMIC DNA]</scope>
    <source>
        <strain evidence="2 3">MA18</strain>
    </source>
</reference>
<feature type="domain" description="Ribosomal protein eL8/eL30/eS12/Gadd45" evidence="1">
    <location>
        <begin position="2"/>
        <end position="87"/>
    </location>
</feature>
<organism evidence="2 3">
    <name type="scientific">Ruminiclostridium herbifermentans</name>
    <dbReference type="NCBI Taxonomy" id="2488810"/>
    <lineage>
        <taxon>Bacteria</taxon>
        <taxon>Bacillati</taxon>
        <taxon>Bacillota</taxon>
        <taxon>Clostridia</taxon>
        <taxon>Eubacteriales</taxon>
        <taxon>Oscillospiraceae</taxon>
        <taxon>Ruminiclostridium</taxon>
    </lineage>
</organism>
<evidence type="ECO:0000259" key="1">
    <source>
        <dbReference type="Pfam" id="PF01248"/>
    </source>
</evidence>
<proteinExistence type="predicted"/>
<dbReference type="AlphaFoldDB" id="A0A4U7JFT4"/>
<evidence type="ECO:0000313" key="3">
    <source>
        <dbReference type="Proteomes" id="UP000306409"/>
    </source>
</evidence>
<dbReference type="Gene3D" id="3.30.1330.30">
    <property type="match status" value="1"/>
</dbReference>
<dbReference type="InterPro" id="IPR029064">
    <property type="entry name" value="Ribosomal_eL30-like_sf"/>
</dbReference>
<gene>
    <name evidence="2" type="ORF">EHE19_012525</name>
</gene>
<name>A0A4U7JFT4_9FIRM</name>
<dbReference type="RefSeq" id="WP_137697894.1">
    <property type="nucleotide sequence ID" value="NZ_CP061336.1"/>
</dbReference>
<keyword evidence="3" id="KW-1185">Reference proteome</keyword>
<dbReference type="KEGG" id="rher:EHE19_012525"/>
<dbReference type="Pfam" id="PF01248">
    <property type="entry name" value="Ribosomal_L7Ae"/>
    <property type="match status" value="1"/>
</dbReference>
<dbReference type="OrthoDB" id="9794863at2"/>
<sequence>MDKVYSLLGLAKKAGQLVSGDETVERNIKSGKAVLVIVARDASENTKDKFKSMCNFRNICYREYGEKLELGRYTGKEIRAVISILSKDFKNGLLNLIDAQINEFGGEGIGKS</sequence>
<evidence type="ECO:0000313" key="2">
    <source>
        <dbReference type="EMBL" id="QNU65737.1"/>
    </source>
</evidence>
<protein>
    <submittedName>
        <fullName evidence="2">Ribosomal L7Ae/L30e/S12e/Gadd45 family protein</fullName>
    </submittedName>
</protein>
<dbReference type="SUPFAM" id="SSF55315">
    <property type="entry name" value="L30e-like"/>
    <property type="match status" value="1"/>
</dbReference>